<evidence type="ECO:0000313" key="3">
    <source>
        <dbReference type="EMBL" id="WBO21438.1"/>
    </source>
</evidence>
<reference evidence="3 4" key="1">
    <citation type="submission" date="2022-12" db="EMBL/GenBank/DDBJ databases">
        <title>Sphingomonas abieness sp. nov., an endophytic bacterium isolated from Abies koreana.</title>
        <authorList>
            <person name="Jiang L."/>
            <person name="Lee J."/>
        </authorList>
    </citation>
    <scope>NUCLEOTIDE SEQUENCE [LARGE SCALE GENOMIC DNA]</scope>
    <source>
        <strain evidence="4">PAMB 00755</strain>
    </source>
</reference>
<name>A0ABY7NJD4_9SPHN</name>
<dbReference type="Proteomes" id="UP001210865">
    <property type="component" value="Chromosome"/>
</dbReference>
<evidence type="ECO:0000256" key="2">
    <source>
        <dbReference type="SAM" id="Phobius"/>
    </source>
</evidence>
<keyword evidence="2" id="KW-0472">Membrane</keyword>
<evidence type="ECO:0000256" key="1">
    <source>
        <dbReference type="SAM" id="MobiDB-lite"/>
    </source>
</evidence>
<feature type="compositionally biased region" description="Basic and acidic residues" evidence="1">
    <location>
        <begin position="75"/>
        <end position="98"/>
    </location>
</feature>
<organism evidence="3 4">
    <name type="scientific">Sphingomonas abietis</name>
    <dbReference type="NCBI Taxonomy" id="3012344"/>
    <lineage>
        <taxon>Bacteria</taxon>
        <taxon>Pseudomonadati</taxon>
        <taxon>Pseudomonadota</taxon>
        <taxon>Alphaproteobacteria</taxon>
        <taxon>Sphingomonadales</taxon>
        <taxon>Sphingomonadaceae</taxon>
        <taxon>Sphingomonas</taxon>
    </lineage>
</organism>
<keyword evidence="2" id="KW-0812">Transmembrane</keyword>
<dbReference type="Pfam" id="PF06667">
    <property type="entry name" value="PspB"/>
    <property type="match status" value="1"/>
</dbReference>
<dbReference type="InterPro" id="IPR009554">
    <property type="entry name" value="Phageshock_PspB"/>
</dbReference>
<sequence length="98" mass="11398">MEDTLVPIVVCGILFLGLPWIIFHYVTQWKRARGLSIEDENLLDGLHDLARRLEERLATIERIVAADNPNWRPSVPDRNERSGPREVHRDTDDWQGRA</sequence>
<keyword evidence="4" id="KW-1185">Reference proteome</keyword>
<proteinExistence type="predicted"/>
<dbReference type="EMBL" id="CP115174">
    <property type="protein sequence ID" value="WBO21438.1"/>
    <property type="molecule type" value="Genomic_DNA"/>
</dbReference>
<keyword evidence="2" id="KW-1133">Transmembrane helix</keyword>
<feature type="region of interest" description="Disordered" evidence="1">
    <location>
        <begin position="68"/>
        <end position="98"/>
    </location>
</feature>
<protein>
    <submittedName>
        <fullName evidence="3">Envelope stress response membrane protein PspB</fullName>
    </submittedName>
</protein>
<gene>
    <name evidence="3" type="primary">pspB</name>
    <name evidence="3" type="ORF">PBT88_14760</name>
</gene>
<dbReference type="NCBIfam" id="TIGR02976">
    <property type="entry name" value="phageshock_pspB"/>
    <property type="match status" value="1"/>
</dbReference>
<dbReference type="RefSeq" id="WP_270076087.1">
    <property type="nucleotide sequence ID" value="NZ_CP115174.1"/>
</dbReference>
<evidence type="ECO:0000313" key="4">
    <source>
        <dbReference type="Proteomes" id="UP001210865"/>
    </source>
</evidence>
<feature type="transmembrane region" description="Helical" evidence="2">
    <location>
        <begin position="6"/>
        <end position="26"/>
    </location>
</feature>
<accession>A0ABY7NJD4</accession>